<protein>
    <submittedName>
        <fullName evidence="2">Uncharacterized protein</fullName>
    </submittedName>
</protein>
<name>A0A7T8EQ69_9CAUD</name>
<accession>A0A7T8EQ69</accession>
<organism evidence="2 3">
    <name type="scientific">Erwinia phage pEa_SNUABM_5</name>
    <dbReference type="NCBI Taxonomy" id="2797313"/>
    <lineage>
        <taxon>Viruses</taxon>
        <taxon>Duplodnaviria</taxon>
        <taxon>Heunggongvirae</taxon>
        <taxon>Uroviricota</taxon>
        <taxon>Caudoviricetes</taxon>
        <taxon>Rivsvirus</taxon>
        <taxon>Rivsvirus SNUABM5</taxon>
    </lineage>
</organism>
<dbReference type="Proteomes" id="UP000596123">
    <property type="component" value="Segment"/>
</dbReference>
<evidence type="ECO:0000256" key="1">
    <source>
        <dbReference type="SAM" id="MobiDB-lite"/>
    </source>
</evidence>
<dbReference type="EMBL" id="MW366843">
    <property type="protein sequence ID" value="QQO90374.1"/>
    <property type="molecule type" value="Genomic_DNA"/>
</dbReference>
<gene>
    <name evidence="2" type="ORF">pEaSNUABM5_00232</name>
</gene>
<evidence type="ECO:0000313" key="3">
    <source>
        <dbReference type="Proteomes" id="UP000596123"/>
    </source>
</evidence>
<evidence type="ECO:0000313" key="2">
    <source>
        <dbReference type="EMBL" id="QQO90374.1"/>
    </source>
</evidence>
<sequence length="224" mass="25374">MAKVKPITLRQYMDDTDLSKAPSLFVINRTSTVEESLGNISFSCLNDMGQQSSVTIHATGIPLDLTSQVPAENLVRSSHFRRILEKGQARIVTTESALTYIKESPVYQEEYDRVYNIQRAEDADFNGRGSRSESDEEIDLDGGLGSRRKKPIMEGEDYSSNMFVNAFIHHCNDDSYTDKMLSSEFLSKGMALPRRELEILMKNVNRQEIRDLVVQVIEDLPEGE</sequence>
<feature type="region of interest" description="Disordered" evidence="1">
    <location>
        <begin position="124"/>
        <end position="151"/>
    </location>
</feature>
<keyword evidence="3" id="KW-1185">Reference proteome</keyword>
<proteinExistence type="predicted"/>
<reference evidence="2 3" key="1">
    <citation type="submission" date="2020-12" db="EMBL/GenBank/DDBJ databases">
        <title>Complete genome sequence of Erwinia phage pEa_SNUABM_5.</title>
        <authorList>
            <person name="Kim S.G."/>
            <person name="Lee S.B."/>
            <person name="Kwon J."/>
            <person name="Park S.C."/>
        </authorList>
    </citation>
    <scope>NUCLEOTIDE SEQUENCE [LARGE SCALE GENOMIC DNA]</scope>
</reference>